<gene>
    <name evidence="1" type="ORF">HLH33_11305</name>
</gene>
<name>A0A7W4I602_GLUDI</name>
<dbReference type="SUPFAM" id="SSF140804">
    <property type="entry name" value="YidB-like"/>
    <property type="match status" value="1"/>
</dbReference>
<evidence type="ECO:0000313" key="1">
    <source>
        <dbReference type="EMBL" id="MBB2156890.1"/>
    </source>
</evidence>
<protein>
    <submittedName>
        <fullName evidence="1">Uncharacterized protein</fullName>
    </submittedName>
</protein>
<dbReference type="RefSeq" id="WP_012222588.1">
    <property type="nucleotide sequence ID" value="NZ_JABEQG010000020.1"/>
</dbReference>
<dbReference type="Gene3D" id="1.10.10.690">
    <property type="entry name" value="YidB-like"/>
    <property type="match status" value="1"/>
</dbReference>
<organism evidence="1 2">
    <name type="scientific">Gluconacetobacter diazotrophicus</name>
    <name type="common">Acetobacter diazotrophicus</name>
    <dbReference type="NCBI Taxonomy" id="33996"/>
    <lineage>
        <taxon>Bacteria</taxon>
        <taxon>Pseudomonadati</taxon>
        <taxon>Pseudomonadota</taxon>
        <taxon>Alphaproteobacteria</taxon>
        <taxon>Acetobacterales</taxon>
        <taxon>Acetobacteraceae</taxon>
        <taxon>Gluconacetobacter</taxon>
    </lineage>
</organism>
<comment type="caution">
    <text evidence="1">The sequence shown here is derived from an EMBL/GenBank/DDBJ whole genome shotgun (WGS) entry which is preliminary data.</text>
</comment>
<dbReference type="EMBL" id="JABEQG010000020">
    <property type="protein sequence ID" value="MBB2156890.1"/>
    <property type="molecule type" value="Genomic_DNA"/>
</dbReference>
<dbReference type="Proteomes" id="UP000550787">
    <property type="component" value="Unassembled WGS sequence"/>
</dbReference>
<proteinExistence type="predicted"/>
<sequence>MTQPPSRNEPDMTADERHALAAAIDAYLDTDKPGMGMYGLLDRAGDAAVYDQVRGWGCQPHPAETSAAMIARLIPPEDLAHLAAAAGVSEQAVVRYLLVHLPRAVRGFVLALPMRRPADIQGRARQHFPCIATSGVKG</sequence>
<reference evidence="1 2" key="1">
    <citation type="submission" date="2020-04" db="EMBL/GenBank/DDBJ databases">
        <title>Description of novel Gluconacetobacter.</title>
        <authorList>
            <person name="Sombolestani A."/>
        </authorList>
    </citation>
    <scope>NUCLEOTIDE SEQUENCE [LARGE SCALE GENOMIC DNA]</scope>
    <source>
        <strain evidence="1 2">LMG 7603</strain>
    </source>
</reference>
<dbReference type="AlphaFoldDB" id="A0A7W4I602"/>
<dbReference type="InterPro" id="IPR027405">
    <property type="entry name" value="YidB-like"/>
</dbReference>
<evidence type="ECO:0000313" key="2">
    <source>
        <dbReference type="Proteomes" id="UP000550787"/>
    </source>
</evidence>
<accession>A0A7W4I602</accession>